<dbReference type="Gene3D" id="3.60.21.10">
    <property type="match status" value="1"/>
</dbReference>
<keyword evidence="3" id="KW-0812">Transmembrane</keyword>
<feature type="compositionally biased region" description="Gly residues" evidence="2">
    <location>
        <begin position="1463"/>
        <end position="1509"/>
    </location>
</feature>
<dbReference type="InterPro" id="IPR005887">
    <property type="entry name" value="GH92_a_mannosidase_put"/>
</dbReference>
<evidence type="ECO:0000313" key="9">
    <source>
        <dbReference type="EMBL" id="SFS59124.1"/>
    </source>
</evidence>
<dbReference type="GO" id="GO:0046872">
    <property type="term" value="F:metal ion binding"/>
    <property type="evidence" value="ECO:0007669"/>
    <property type="project" value="InterPro"/>
</dbReference>
<feature type="domain" description="Glycosyl hydrolase family 92 N-terminal" evidence="8">
    <location>
        <begin position="56"/>
        <end position="307"/>
    </location>
</feature>
<dbReference type="NCBIfam" id="TIGR01180">
    <property type="entry name" value="aman2_put"/>
    <property type="match status" value="1"/>
</dbReference>
<feature type="domain" description="Calcineurin-like phosphoesterase" evidence="5">
    <location>
        <begin position="1117"/>
        <end position="1306"/>
    </location>
</feature>
<dbReference type="Gene3D" id="1.20.1050.60">
    <property type="entry name" value="alpha-1,2-mannosidase"/>
    <property type="match status" value="1"/>
</dbReference>
<dbReference type="GO" id="GO:0005975">
    <property type="term" value="P:carbohydrate metabolic process"/>
    <property type="evidence" value="ECO:0007669"/>
    <property type="project" value="InterPro"/>
</dbReference>
<evidence type="ECO:0000259" key="5">
    <source>
        <dbReference type="Pfam" id="PF00149"/>
    </source>
</evidence>
<dbReference type="STRING" id="1176198.SAMN05444716_102694"/>
<feature type="transmembrane region" description="Helical" evidence="3">
    <location>
        <begin position="1517"/>
        <end position="1538"/>
    </location>
</feature>
<dbReference type="EMBL" id="FPAB01000002">
    <property type="protein sequence ID" value="SFS59124.1"/>
    <property type="molecule type" value="Genomic_DNA"/>
</dbReference>
<dbReference type="InterPro" id="IPR004843">
    <property type="entry name" value="Calcineurin-like_PHP"/>
</dbReference>
<dbReference type="Pfam" id="PF07971">
    <property type="entry name" value="Glyco_hydro_92"/>
    <property type="match status" value="1"/>
</dbReference>
<keyword evidence="10" id="KW-1185">Reference proteome</keyword>
<evidence type="ECO:0000259" key="7">
    <source>
        <dbReference type="Pfam" id="PF16656"/>
    </source>
</evidence>
<dbReference type="Gene3D" id="3.30.2080.10">
    <property type="entry name" value="GH92 mannosidase domain"/>
    <property type="match status" value="1"/>
</dbReference>
<feature type="chain" id="PRO_5039254803" evidence="4">
    <location>
        <begin position="36"/>
        <end position="1545"/>
    </location>
</feature>
<dbReference type="GO" id="GO:0030246">
    <property type="term" value="F:carbohydrate binding"/>
    <property type="evidence" value="ECO:0007669"/>
    <property type="project" value="InterPro"/>
</dbReference>
<keyword evidence="1 4" id="KW-0732">Signal</keyword>
<dbReference type="InterPro" id="IPR008928">
    <property type="entry name" value="6-hairpin_glycosidase_sf"/>
</dbReference>
<feature type="compositionally biased region" description="Gly residues" evidence="2">
    <location>
        <begin position="1435"/>
        <end position="1454"/>
    </location>
</feature>
<dbReference type="Proteomes" id="UP000198873">
    <property type="component" value="Unassembled WGS sequence"/>
</dbReference>
<evidence type="ECO:0000256" key="1">
    <source>
        <dbReference type="ARBA" id="ARBA00022729"/>
    </source>
</evidence>
<dbReference type="GO" id="GO:0000224">
    <property type="term" value="F:peptide-N4-(N-acetyl-beta-glucosaminyl)asparagine amidase activity"/>
    <property type="evidence" value="ECO:0007669"/>
    <property type="project" value="TreeGrafter"/>
</dbReference>
<dbReference type="SUPFAM" id="SSF56300">
    <property type="entry name" value="Metallo-dependent phosphatases"/>
    <property type="match status" value="1"/>
</dbReference>
<organism evidence="9 10">
    <name type="scientific">Streptomyces harbinensis</name>
    <dbReference type="NCBI Taxonomy" id="1176198"/>
    <lineage>
        <taxon>Bacteria</taxon>
        <taxon>Bacillati</taxon>
        <taxon>Actinomycetota</taxon>
        <taxon>Actinomycetes</taxon>
        <taxon>Kitasatosporales</taxon>
        <taxon>Streptomycetaceae</taxon>
        <taxon>Streptomyces</taxon>
    </lineage>
</organism>
<dbReference type="InterPro" id="IPR029052">
    <property type="entry name" value="Metallo-depent_PP-like"/>
</dbReference>
<feature type="signal peptide" evidence="4">
    <location>
        <begin position="1"/>
        <end position="35"/>
    </location>
</feature>
<dbReference type="Pfam" id="PF16656">
    <property type="entry name" value="Pur_ac_phosph_N"/>
    <property type="match status" value="1"/>
</dbReference>
<dbReference type="InterPro" id="IPR050883">
    <property type="entry name" value="PNGase"/>
</dbReference>
<dbReference type="RefSeq" id="WP_254791466.1">
    <property type="nucleotide sequence ID" value="NZ_FPAB01000002.1"/>
</dbReference>
<dbReference type="Pfam" id="PF17678">
    <property type="entry name" value="Glyco_hydro_92N"/>
    <property type="match status" value="1"/>
</dbReference>
<evidence type="ECO:0000256" key="4">
    <source>
        <dbReference type="SAM" id="SignalP"/>
    </source>
</evidence>
<evidence type="ECO:0000313" key="10">
    <source>
        <dbReference type="Proteomes" id="UP000198873"/>
    </source>
</evidence>
<evidence type="ECO:0000259" key="6">
    <source>
        <dbReference type="Pfam" id="PF07971"/>
    </source>
</evidence>
<dbReference type="InterPro" id="IPR014718">
    <property type="entry name" value="GH-type_carb-bd"/>
</dbReference>
<gene>
    <name evidence="9" type="ORF">SAMN05444716_102694</name>
</gene>
<accession>A0A1I6R3C4</accession>
<dbReference type="InterPro" id="IPR041371">
    <property type="entry name" value="GH92_N"/>
</dbReference>
<evidence type="ECO:0000256" key="3">
    <source>
        <dbReference type="SAM" id="Phobius"/>
    </source>
</evidence>
<dbReference type="SUPFAM" id="SSF49363">
    <property type="entry name" value="Purple acid phosphatase, N-terminal domain"/>
    <property type="match status" value="1"/>
</dbReference>
<proteinExistence type="predicted"/>
<evidence type="ECO:0000259" key="8">
    <source>
        <dbReference type="Pfam" id="PF17678"/>
    </source>
</evidence>
<feature type="domain" description="Purple acid phosphatase N-terminal" evidence="7">
    <location>
        <begin position="985"/>
        <end position="1075"/>
    </location>
</feature>
<protein>
    <submittedName>
        <fullName evidence="9">Alpha-1,2-mannosidase, putative</fullName>
    </submittedName>
</protein>
<dbReference type="Pfam" id="PF00149">
    <property type="entry name" value="Metallophos"/>
    <property type="match status" value="1"/>
</dbReference>
<dbReference type="GO" id="GO:0005829">
    <property type="term" value="C:cytosol"/>
    <property type="evidence" value="ECO:0007669"/>
    <property type="project" value="TreeGrafter"/>
</dbReference>
<dbReference type="GO" id="GO:0003993">
    <property type="term" value="F:acid phosphatase activity"/>
    <property type="evidence" value="ECO:0007669"/>
    <property type="project" value="InterPro"/>
</dbReference>
<dbReference type="SUPFAM" id="SSF48208">
    <property type="entry name" value="Six-hairpin glycosidases"/>
    <property type="match status" value="1"/>
</dbReference>
<dbReference type="Gene3D" id="2.60.40.380">
    <property type="entry name" value="Purple acid phosphatase-like, N-terminal"/>
    <property type="match status" value="1"/>
</dbReference>
<dbReference type="Gene3D" id="1.20.1610.10">
    <property type="entry name" value="alpha-1,2-mannosidases domains"/>
    <property type="match status" value="1"/>
</dbReference>
<name>A0A1I6R3C4_9ACTN</name>
<dbReference type="PANTHER" id="PTHR12143">
    <property type="entry name" value="PEPTIDE N-GLYCANASE PNGASE -RELATED"/>
    <property type="match status" value="1"/>
</dbReference>
<dbReference type="InterPro" id="IPR012939">
    <property type="entry name" value="Glyco_hydro_92"/>
</dbReference>
<feature type="domain" description="Glycosyl hydrolase family 92" evidence="6">
    <location>
        <begin position="313"/>
        <end position="769"/>
    </location>
</feature>
<dbReference type="InterPro" id="IPR008963">
    <property type="entry name" value="Purple_acid_Pase-like_N"/>
</dbReference>
<dbReference type="Gene3D" id="2.70.98.10">
    <property type="match status" value="1"/>
</dbReference>
<feature type="region of interest" description="Disordered" evidence="2">
    <location>
        <begin position="1410"/>
        <end position="1511"/>
    </location>
</feature>
<evidence type="ECO:0000256" key="2">
    <source>
        <dbReference type="SAM" id="MobiDB-lite"/>
    </source>
</evidence>
<dbReference type="CDD" id="cd00063">
    <property type="entry name" value="FN3"/>
    <property type="match status" value="1"/>
</dbReference>
<dbReference type="GO" id="GO:0006516">
    <property type="term" value="P:glycoprotein catabolic process"/>
    <property type="evidence" value="ECO:0007669"/>
    <property type="project" value="TreeGrafter"/>
</dbReference>
<dbReference type="InterPro" id="IPR015914">
    <property type="entry name" value="PAPs_N"/>
</dbReference>
<dbReference type="InterPro" id="IPR003961">
    <property type="entry name" value="FN3_dom"/>
</dbReference>
<sequence length="1545" mass="163664">MFRFRRRRNQHIGKRAVSAAVAAALVAGLGQVASAPGATARDQDTGAAQLSPFDAVDQFIGTRHDTTQNKGNSAYGNTWPGATLPFGMVQFTPTTHHTSGGDNWGGYEYGADQLRGFGLTRLSGTGCANNNGAFDVPVLPYTGRLTADHALPTSPADGIRDYYLDFSHDNEHAEPGHYAVGLDNGTDVALTATPRTGVATFDFPDDRDSATLIFDVAGSNNGSSASAVTVAGDTVSGWTETRTVCGGGSYRVHFSATFDTPLASHGTWSGSEVTPGGTEAASTFSHGSGAFVTFPRGAEVTARIGISYVSVENAALNAATETGDRTPEALRAQAAAAWRDALGTVQVTGGDDARRTVFYTALYHALLHPNLYDDVNGEYLGYDGTVRRVAEGRHQYATYSGWDAYRGHAQLIALLFPEVGSDINQSLTDLATQTGRWPNWPHNGVSQQKMSGDGLQVMLASIDAFGSTDYDREAALASMVATQTLPADRSNRAHLHQYAGLGWVESRNGDVATSRTLEYAINDFAIAQLAARLGDEDNHRRFMTRAQHWQNLFDPVSGHIRPRDRNGFDRGFNLGERGDQFEQSTGYQYGWLVPHNLAALIERRGGTEAVAAQLDTFFTELDAGVYDTPYAYLSNEGDFHTPWIYNWLRRPASTTDVLYRAAEEMFDTSPSGLPGNDDLGALSAWYVWAAIGLHPSVYGTADLAVSSPMFERVLIDSAGSDRAIAIEAPGAGTEQRYIRSLAVNGTDSTASWLPESFTRTGGTLDFTLGTTPGTWGTGPDDVPPSYGDRQDAYNNIGTTADGRGATGMLDASGNSLSRDHLAAAGAGPGAALTVPETDTVFHWPDTPAGEPDNWVPHGQRVDLGGRHGASVSFLGLATNGPAEGTATVLYTDGSTQEVPVQFTDWTPGTAYRFGNVPVVTVPGRNRADGGQDTTEAKVFATAPAAIDPDRAVEAVRLPEGSDRGVMHIFDVALSDTAPPAPDETPERVVLTPAADPATEQRITWRSRADTGTVEVRAGEAGEVRTVEAEVRTEAHIADPAFTGWTAALTGLEPDTRYSYRVGHDGAWSPWHTFTTAAAGAEPFTFLYYGDNQQGLGDVWPAIAAQANEAYPYARAALYAGDLIDNSHEGEWNTWFAANPAALASQLNLVTVGNHEFNSGNGLLQTNRASFVYPDNGPLPADAGADADRYGAHLAAALRDTVYHVDHQDVRFVVLNANRDDICELVRPADLADFDCDEARGVWVRMQAVWLDRVLTENPSTWTVVLHHQPVFSTGAGRDEPDIREAWLPVYQEHNVDLVLAGHDHTYARGYVNDDATDTPGLTTGPVYVVADAGSKFYDLQPADDNVWTRNGATQVTRAQQTSTYQAITVDGESLSYRSVIAHKGDDRAAPGEIGDTLDSFTVTRYADGTKWVTEEGVTPPERPEDPDDGEDRTGGGDTGGDTGGESGGESGGSDGPQNPAPTTGGGDSGGGDVAGGGTAAGSGGSGSTGSIGTTGGGGSGGHPDGGGKGPLASTGTAVLPALVLTFAALIAGTALLLWRRRLTAR</sequence>
<keyword evidence="3" id="KW-1133">Transmembrane helix</keyword>
<keyword evidence="3" id="KW-0472">Membrane</keyword>
<dbReference type="PANTHER" id="PTHR12143:SF39">
    <property type="entry name" value="SECRETED PROTEIN"/>
    <property type="match status" value="1"/>
</dbReference>
<reference evidence="10" key="1">
    <citation type="submission" date="2016-10" db="EMBL/GenBank/DDBJ databases">
        <authorList>
            <person name="Varghese N."/>
            <person name="Submissions S."/>
        </authorList>
    </citation>
    <scope>NUCLEOTIDE SEQUENCE [LARGE SCALE GENOMIC DNA]</scope>
    <source>
        <strain evidence="10">CGMCC 4.7047</strain>
    </source>
</reference>